<name>A0A841L4T5_9FIRM</name>
<dbReference type="Proteomes" id="UP000579281">
    <property type="component" value="Unassembled WGS sequence"/>
</dbReference>
<dbReference type="CDD" id="cd08551">
    <property type="entry name" value="Fe-ADH"/>
    <property type="match status" value="1"/>
</dbReference>
<evidence type="ECO:0000259" key="5">
    <source>
        <dbReference type="Pfam" id="PF25137"/>
    </source>
</evidence>
<comment type="similarity">
    <text evidence="1">Belongs to the iron-containing alcohol dehydrogenase family.</text>
</comment>
<keyword evidence="7" id="KW-1185">Reference proteome</keyword>
<organism evidence="6 7">
    <name type="scientific">Anaerosolibacter carboniphilus</name>
    <dbReference type="NCBI Taxonomy" id="1417629"/>
    <lineage>
        <taxon>Bacteria</taxon>
        <taxon>Bacillati</taxon>
        <taxon>Bacillota</taxon>
        <taxon>Clostridia</taxon>
        <taxon>Peptostreptococcales</taxon>
        <taxon>Thermotaleaceae</taxon>
        <taxon>Anaerosolibacter</taxon>
    </lineage>
</organism>
<evidence type="ECO:0000313" key="7">
    <source>
        <dbReference type="Proteomes" id="UP000579281"/>
    </source>
</evidence>
<dbReference type="PANTHER" id="PTHR11496">
    <property type="entry name" value="ALCOHOL DEHYDROGENASE"/>
    <property type="match status" value="1"/>
</dbReference>
<accession>A0A841L4T5</accession>
<dbReference type="RefSeq" id="WP_184311917.1">
    <property type="nucleotide sequence ID" value="NZ_JACHEN010000023.1"/>
</dbReference>
<evidence type="ECO:0000256" key="2">
    <source>
        <dbReference type="ARBA" id="ARBA00023002"/>
    </source>
</evidence>
<keyword evidence="2 6" id="KW-0560">Oxidoreductase</keyword>
<dbReference type="Pfam" id="PF00465">
    <property type="entry name" value="Fe-ADH"/>
    <property type="match status" value="1"/>
</dbReference>
<evidence type="ECO:0000256" key="1">
    <source>
        <dbReference type="ARBA" id="ARBA00007358"/>
    </source>
</evidence>
<dbReference type="EMBL" id="JACHEN010000023">
    <property type="protein sequence ID" value="MBB6217419.1"/>
    <property type="molecule type" value="Genomic_DNA"/>
</dbReference>
<dbReference type="Gene3D" id="1.20.1090.10">
    <property type="entry name" value="Dehydroquinate synthase-like - alpha domain"/>
    <property type="match status" value="1"/>
</dbReference>
<feature type="domain" description="Alcohol dehydrogenase iron-type/glycerol dehydrogenase GldA" evidence="4">
    <location>
        <begin position="8"/>
        <end position="176"/>
    </location>
</feature>
<dbReference type="PROSITE" id="PS00060">
    <property type="entry name" value="ADH_IRON_2"/>
    <property type="match status" value="1"/>
</dbReference>
<evidence type="ECO:0000313" key="6">
    <source>
        <dbReference type="EMBL" id="MBB6217419.1"/>
    </source>
</evidence>
<dbReference type="PANTHER" id="PTHR11496:SF102">
    <property type="entry name" value="ALCOHOL DEHYDROGENASE 4"/>
    <property type="match status" value="1"/>
</dbReference>
<dbReference type="InterPro" id="IPR001670">
    <property type="entry name" value="ADH_Fe/GldA"/>
</dbReference>
<dbReference type="Gene3D" id="3.40.50.1970">
    <property type="match status" value="1"/>
</dbReference>
<evidence type="ECO:0000256" key="3">
    <source>
        <dbReference type="ARBA" id="ARBA00023027"/>
    </source>
</evidence>
<dbReference type="GO" id="GO:0004022">
    <property type="term" value="F:alcohol dehydrogenase (NAD+) activity"/>
    <property type="evidence" value="ECO:0007669"/>
    <property type="project" value="UniProtKB-EC"/>
</dbReference>
<feature type="domain" description="Fe-containing alcohol dehydrogenase-like C-terminal" evidence="5">
    <location>
        <begin position="187"/>
        <end position="370"/>
    </location>
</feature>
<dbReference type="AlphaFoldDB" id="A0A841L4T5"/>
<proteinExistence type="inferred from homology"/>
<evidence type="ECO:0000259" key="4">
    <source>
        <dbReference type="Pfam" id="PF00465"/>
    </source>
</evidence>
<dbReference type="FunFam" id="3.40.50.1970:FF:000003">
    <property type="entry name" value="Alcohol dehydrogenase, iron-containing"/>
    <property type="match status" value="1"/>
</dbReference>
<dbReference type="InterPro" id="IPR056798">
    <property type="entry name" value="ADH_Fe_C"/>
</dbReference>
<dbReference type="SUPFAM" id="SSF56796">
    <property type="entry name" value="Dehydroquinate synthase-like"/>
    <property type="match status" value="1"/>
</dbReference>
<protein>
    <submittedName>
        <fullName evidence="6">Alcohol dehydrogenase</fullName>
        <ecNumber evidence="6">1.1.1.1</ecNumber>
    </submittedName>
</protein>
<dbReference type="InterPro" id="IPR039697">
    <property type="entry name" value="Alcohol_dehydrogenase_Fe"/>
</dbReference>
<dbReference type="Pfam" id="PF25137">
    <property type="entry name" value="ADH_Fe_C"/>
    <property type="match status" value="1"/>
</dbReference>
<dbReference type="EC" id="1.1.1.1" evidence="6"/>
<keyword evidence="3" id="KW-0520">NAD</keyword>
<comment type="caution">
    <text evidence="6">The sequence shown here is derived from an EMBL/GenBank/DDBJ whole genome shotgun (WGS) entry which is preliminary data.</text>
</comment>
<gene>
    <name evidence="6" type="ORF">HNQ80_003538</name>
</gene>
<reference evidence="6 7" key="1">
    <citation type="submission" date="2020-08" db="EMBL/GenBank/DDBJ databases">
        <title>Genomic Encyclopedia of Type Strains, Phase IV (KMG-IV): sequencing the most valuable type-strain genomes for metagenomic binning, comparative biology and taxonomic classification.</title>
        <authorList>
            <person name="Goeker M."/>
        </authorList>
    </citation>
    <scope>NUCLEOTIDE SEQUENCE [LARGE SCALE GENOMIC DNA]</scope>
    <source>
        <strain evidence="6 7">DSM 103526</strain>
    </source>
</reference>
<dbReference type="InterPro" id="IPR018211">
    <property type="entry name" value="ADH_Fe_CS"/>
</dbReference>
<dbReference type="FunFam" id="1.20.1090.10:FF:000001">
    <property type="entry name" value="Aldehyde-alcohol dehydrogenase"/>
    <property type="match status" value="1"/>
</dbReference>
<sequence>MEFSLRYPSHIIFGEHKVRELGQQTKVFGTKSLIVTGKNSMEKSGILREIADDLEYYGIKHYVFDGIYGEPDTEMVDQVRRMIEEEKIDFVVGLGGGSALDVAKAAAGLYGQNLPTAEYLNQRPFEYQGIPFVAIPTTAGTGSEITLNAVLYHPELGNKNSLAHPGFQSKCSIVDPVLTYSMAPEITAMTGMDALTHAVESYTSKMANPVTMAMAGKAISLIAEGLPMAVKDGSDKMARSKMALGSMMAALAFAQTGVGVAHAISHPLGALFHIPHGLANAILLPTVIDYNDRCCHHQYVEIEKMLGIQKRFGDFVRDLLMLLPIPQTLTAAGYIKGKEEELIRKTFTSRSLSKNPRLVQEDDVMDILQHCL</sequence>
<dbReference type="GO" id="GO:0046872">
    <property type="term" value="F:metal ion binding"/>
    <property type="evidence" value="ECO:0007669"/>
    <property type="project" value="InterPro"/>
</dbReference>